<organism evidence="1 2">
    <name type="scientific">Varroa destructor</name>
    <name type="common">Honeybee mite</name>
    <dbReference type="NCBI Taxonomy" id="109461"/>
    <lineage>
        <taxon>Eukaryota</taxon>
        <taxon>Metazoa</taxon>
        <taxon>Ecdysozoa</taxon>
        <taxon>Arthropoda</taxon>
        <taxon>Chelicerata</taxon>
        <taxon>Arachnida</taxon>
        <taxon>Acari</taxon>
        <taxon>Parasitiformes</taxon>
        <taxon>Mesostigmata</taxon>
        <taxon>Gamasina</taxon>
        <taxon>Dermanyssoidea</taxon>
        <taxon>Varroidae</taxon>
        <taxon>Varroa</taxon>
    </lineage>
</organism>
<dbReference type="OrthoDB" id="6499263at2759"/>
<evidence type="ECO:0000313" key="2">
    <source>
        <dbReference type="Proteomes" id="UP000594260"/>
    </source>
</evidence>
<sequence>MNKPIVLPYRKKFNATDRILRFAVINFPPYVKRERQGNYVRLVGAQAEFLGCIESLSKYRISIVSDKDMSHGRKLPNGTFTGIMGMFQRNEIDGFLGPSTITAERFSTVGQGTCDIVDFRLLTFAPSKVIDPFNFAKAFQLDVWLSLAVPQFTESRTGHILLQLHVGNIFPYIPSR</sequence>
<dbReference type="RefSeq" id="XP_022663468.1">
    <property type="nucleotide sequence ID" value="XM_022807733.1"/>
</dbReference>
<dbReference type="GeneID" id="111251293"/>
<keyword evidence="2" id="KW-1185">Reference proteome</keyword>
<dbReference type="KEGG" id="vde:111251293"/>
<evidence type="ECO:0000313" key="1">
    <source>
        <dbReference type="EnsemblMetazoa" id="XP_022663468"/>
    </source>
</evidence>
<dbReference type="Gene3D" id="3.40.190.10">
    <property type="entry name" value="Periplasmic binding protein-like II"/>
    <property type="match status" value="1"/>
</dbReference>
<proteinExistence type="predicted"/>
<protein>
    <submittedName>
        <fullName evidence="1">Uncharacterized protein</fullName>
    </submittedName>
</protein>
<accession>A0A7M7KAR7</accession>
<dbReference type="InParanoid" id="A0A7M7KAR7"/>
<reference evidence="1" key="1">
    <citation type="submission" date="2021-01" db="UniProtKB">
        <authorList>
            <consortium name="EnsemblMetazoa"/>
        </authorList>
    </citation>
    <scope>IDENTIFICATION</scope>
</reference>
<dbReference type="EnsemblMetazoa" id="XM_022807733">
    <property type="protein sequence ID" value="XP_022663468"/>
    <property type="gene ID" value="LOC111251293"/>
</dbReference>
<dbReference type="AlphaFoldDB" id="A0A7M7KAR7"/>
<name>A0A7M7KAR7_VARDE</name>
<dbReference type="Proteomes" id="UP000594260">
    <property type="component" value="Unplaced"/>
</dbReference>
<dbReference type="SUPFAM" id="SSF53850">
    <property type="entry name" value="Periplasmic binding protein-like II"/>
    <property type="match status" value="1"/>
</dbReference>